<accession>A0A8B8ADF4</accession>
<name>A0A8B8ADF4_CRAVI</name>
<organism evidence="2 3">
    <name type="scientific">Crassostrea virginica</name>
    <name type="common">Eastern oyster</name>
    <dbReference type="NCBI Taxonomy" id="6565"/>
    <lineage>
        <taxon>Eukaryota</taxon>
        <taxon>Metazoa</taxon>
        <taxon>Spiralia</taxon>
        <taxon>Lophotrochozoa</taxon>
        <taxon>Mollusca</taxon>
        <taxon>Bivalvia</taxon>
        <taxon>Autobranchia</taxon>
        <taxon>Pteriomorphia</taxon>
        <taxon>Ostreida</taxon>
        <taxon>Ostreoidea</taxon>
        <taxon>Ostreidae</taxon>
        <taxon>Crassostrea</taxon>
    </lineage>
</organism>
<feature type="region of interest" description="Disordered" evidence="1">
    <location>
        <begin position="26"/>
        <end position="85"/>
    </location>
</feature>
<proteinExistence type="predicted"/>
<dbReference type="OrthoDB" id="6353782at2759"/>
<dbReference type="Proteomes" id="UP000694844">
    <property type="component" value="Chromosome 6"/>
</dbReference>
<evidence type="ECO:0000313" key="3">
    <source>
        <dbReference type="RefSeq" id="XP_022289190.1"/>
    </source>
</evidence>
<gene>
    <name evidence="3" type="primary">LOC111101143</name>
</gene>
<dbReference type="AlphaFoldDB" id="A0A8B8ADF4"/>
<evidence type="ECO:0000256" key="1">
    <source>
        <dbReference type="SAM" id="MobiDB-lite"/>
    </source>
</evidence>
<sequence>MFFPKCFKQRSGAKFEFTDIREINCTSSQPESVEPRSYPPTTRDSLGGLPFDSPTHPSKSVGLLSRSDSGIRTMSPYPDDIEAGYSTPKDVIEMQEQSAMLPHPDKRAEITTTCTQENNAHYAEVQKKQKIENVYDPDWNEDELVKSYIVGIVP</sequence>
<dbReference type="GeneID" id="111101143"/>
<dbReference type="RefSeq" id="XP_022289190.1">
    <property type="nucleotide sequence ID" value="XM_022433482.1"/>
</dbReference>
<evidence type="ECO:0000313" key="2">
    <source>
        <dbReference type="Proteomes" id="UP000694844"/>
    </source>
</evidence>
<reference evidence="3" key="1">
    <citation type="submission" date="2025-08" db="UniProtKB">
        <authorList>
            <consortium name="RefSeq"/>
        </authorList>
    </citation>
    <scope>IDENTIFICATION</scope>
    <source>
        <tissue evidence="3">Whole sample</tissue>
    </source>
</reference>
<keyword evidence="2" id="KW-1185">Reference proteome</keyword>
<protein>
    <submittedName>
        <fullName evidence="3">Uncharacterized protein LOC111101143 isoform X2</fullName>
    </submittedName>
</protein>